<feature type="compositionally biased region" description="Polar residues" evidence="7">
    <location>
        <begin position="656"/>
        <end position="673"/>
    </location>
</feature>
<comment type="caution">
    <text evidence="8">The sequence shown here is derived from an EMBL/GenBank/DDBJ whole genome shotgun (WGS) entry which is preliminary data.</text>
</comment>
<evidence type="ECO:0000256" key="7">
    <source>
        <dbReference type="SAM" id="MobiDB-lite"/>
    </source>
</evidence>
<feature type="compositionally biased region" description="Low complexity" evidence="7">
    <location>
        <begin position="84"/>
        <end position="111"/>
    </location>
</feature>
<feature type="compositionally biased region" description="Polar residues" evidence="7">
    <location>
        <begin position="543"/>
        <end position="554"/>
    </location>
</feature>
<keyword evidence="2" id="KW-0880">Kelch repeat</keyword>
<feature type="compositionally biased region" description="Polar residues" evidence="7">
    <location>
        <begin position="112"/>
        <end position="121"/>
    </location>
</feature>
<evidence type="ECO:0000256" key="3">
    <source>
        <dbReference type="ARBA" id="ARBA00022490"/>
    </source>
</evidence>
<feature type="compositionally biased region" description="Polar residues" evidence="7">
    <location>
        <begin position="48"/>
        <end position="62"/>
    </location>
</feature>
<feature type="compositionally biased region" description="Polar residues" evidence="7">
    <location>
        <begin position="1214"/>
        <end position="1228"/>
    </location>
</feature>
<feature type="coiled-coil region" evidence="6">
    <location>
        <begin position="1324"/>
        <end position="1419"/>
    </location>
</feature>
<dbReference type="SUPFAM" id="SSF57997">
    <property type="entry name" value="Tropomyosin"/>
    <property type="match status" value="1"/>
</dbReference>
<dbReference type="PANTHER" id="PTHR46093">
    <property type="entry name" value="ACYL-COA-BINDING DOMAIN-CONTAINING PROTEIN 5"/>
    <property type="match status" value="1"/>
</dbReference>
<feature type="region of interest" description="Disordered" evidence="7">
    <location>
        <begin position="1068"/>
        <end position="1088"/>
    </location>
</feature>
<feature type="coiled-coil region" evidence="6">
    <location>
        <begin position="857"/>
        <end position="905"/>
    </location>
</feature>
<evidence type="ECO:0000256" key="4">
    <source>
        <dbReference type="ARBA" id="ARBA00022737"/>
    </source>
</evidence>
<comment type="subcellular location">
    <subcellularLocation>
        <location evidence="1">Cytoplasm</location>
    </subcellularLocation>
</comment>
<evidence type="ECO:0000256" key="2">
    <source>
        <dbReference type="ARBA" id="ARBA00022441"/>
    </source>
</evidence>
<reference evidence="8 9" key="1">
    <citation type="submission" date="2020-01" db="EMBL/GenBank/DDBJ databases">
        <authorList>
            <person name="Gupta K D."/>
        </authorList>
    </citation>
    <scope>NUCLEOTIDE SEQUENCE [LARGE SCALE GENOMIC DNA]</scope>
</reference>
<feature type="compositionally biased region" description="Polar residues" evidence="7">
    <location>
        <begin position="523"/>
        <end position="535"/>
    </location>
</feature>
<evidence type="ECO:0000313" key="8">
    <source>
        <dbReference type="EMBL" id="CAA7268007.1"/>
    </source>
</evidence>
<keyword evidence="5 6" id="KW-0175">Coiled coil</keyword>
<dbReference type="InterPro" id="IPR006652">
    <property type="entry name" value="Kelch_1"/>
</dbReference>
<keyword evidence="4" id="KW-0677">Repeat</keyword>
<feature type="compositionally biased region" description="Low complexity" evidence="7">
    <location>
        <begin position="504"/>
        <end position="522"/>
    </location>
</feature>
<feature type="region of interest" description="Disordered" evidence="7">
    <location>
        <begin position="32"/>
        <end position="168"/>
    </location>
</feature>
<evidence type="ECO:0000256" key="1">
    <source>
        <dbReference type="ARBA" id="ARBA00004496"/>
    </source>
</evidence>
<feature type="coiled-coil region" evidence="6">
    <location>
        <begin position="962"/>
        <end position="996"/>
    </location>
</feature>
<keyword evidence="9" id="KW-1185">Reference proteome</keyword>
<name>A0A8S0WQ55_CYCAE</name>
<feature type="region of interest" description="Disordered" evidence="7">
    <location>
        <begin position="629"/>
        <end position="688"/>
    </location>
</feature>
<dbReference type="Pfam" id="PF24681">
    <property type="entry name" value="Kelch_KLHDC2_KLHL20_DRC7"/>
    <property type="match status" value="1"/>
</dbReference>
<accession>A0A8S0WQ55</accession>
<organism evidence="8 9">
    <name type="scientific">Cyclocybe aegerita</name>
    <name type="common">Black poplar mushroom</name>
    <name type="synonym">Agrocybe aegerita</name>
    <dbReference type="NCBI Taxonomy" id="1973307"/>
    <lineage>
        <taxon>Eukaryota</taxon>
        <taxon>Fungi</taxon>
        <taxon>Dikarya</taxon>
        <taxon>Basidiomycota</taxon>
        <taxon>Agaricomycotina</taxon>
        <taxon>Agaricomycetes</taxon>
        <taxon>Agaricomycetidae</taxon>
        <taxon>Agaricales</taxon>
        <taxon>Agaricineae</taxon>
        <taxon>Bolbitiaceae</taxon>
        <taxon>Cyclocybe</taxon>
    </lineage>
</organism>
<dbReference type="FunFam" id="2.120.10.80:FF:000049">
    <property type="entry name" value="Cell polarity protein (Tea1)"/>
    <property type="match status" value="1"/>
</dbReference>
<dbReference type="PANTHER" id="PTHR46093:SF18">
    <property type="entry name" value="FIBRONECTIN TYPE-III DOMAIN-CONTAINING PROTEIN"/>
    <property type="match status" value="1"/>
</dbReference>
<dbReference type="InterPro" id="IPR015915">
    <property type="entry name" value="Kelch-typ_b-propeller"/>
</dbReference>
<feature type="region of interest" description="Disordered" evidence="7">
    <location>
        <begin position="1214"/>
        <end position="1236"/>
    </location>
</feature>
<feature type="region of interest" description="Disordered" evidence="7">
    <location>
        <begin position="1469"/>
        <end position="1491"/>
    </location>
</feature>
<feature type="compositionally biased region" description="Polar residues" evidence="7">
    <location>
        <begin position="582"/>
        <end position="597"/>
    </location>
</feature>
<dbReference type="EMBL" id="CACVBS010000065">
    <property type="protein sequence ID" value="CAA7268007.1"/>
    <property type="molecule type" value="Genomic_DNA"/>
</dbReference>
<sequence length="1491" mass="164391">MHFSSHTVHSIVAKSTTIPSFLGSRTRRMSFFSRKKQQPAAQPPASVTVAQSPSQALAQVSNVGPRDVLPQQQSGSLRGDSVLAGNAAGSSSPAPMLQPQQQQQQQQPRPQNRSNGPTTGGQPPNSTQPSRPPPAFPWSAQRLNLLPPTVLPKPGVAPPTSPSPSPFPRYGHALPATANSKGELYLFGGLVRESPRNDVYQFSTTTNSASLFHTTGVAPSPRMGHASALVANVVIVWGGDTNTDPNSKATDRHDNGLYLLNLKTQEWNLLEVSGPAPVGRYGHAVTMVGTKFFVFGGQVDGEFLNDLWAFDLNSLKTRSAWEQWEPVTSERPAQRTGHVCITFEDQIIVFGGTDGKYHYNDTWSFNLQTRRWTELQCIGFIPSPREGHAAAIVGNVIYVFGGRGVDGKDLDDLAAFKISNQRWYMFQNMGPSPSGRSGHAMASIGTRVFVLGGESFSPSKGDDANITHVLDTKHIKYPEDNRGPAPQAVPLGSQNNLRRPSMTGQNVQNQQQGPPPQAAQNPRSMSPTVTPQRAISPSGRANGLQQQTFSSATGTPPGKTPLRPRREDELIDGADDGFDVGSSESYQPQSRAKSPAQTGGGNRAVSPSMNGGQAPNMVGVSMGINGVTGRSSPAVAGRSSPLTGRASPVVERSRPSEGSTESYRNPNNISPTINGFVRPSSRTGNGSVGNVTADLIRDIKAKDVELDSVKRQVAWMKEALAKATRAGFVQTDREGSPEIGGVGGSDEGQDSKHAELALKFKQFRAQVQTAMAEQAKQASERVAEAERIKSGATQEVAYYRAKAAALEAKNDSEAQRLERTRISELENHMSALMNERWAQDRKVNELNDSIALQTMLYDQAEARATDAIKRHEKMDEAHTRTAQLYNDLLEKYETMEVRFRDHQDRLVSQSSLLEQREADEVSLRAQVDELTQSRDQHIRALDQARIALESASARATEVDLQHERALDTIKRLEADVAELRGELETRTAEADAARARLTDVENSWAKSREEADAFRALTTTSLGELLDTHRDLKADEDRVLRGHSEKIQAVEAEAQSLRLMLREATQRADESTKQLAEERKRGQEHQTEASHLQAQIIVLRGQLANAVTDTVRLRKDLSSVESNLRDKSKEVTDLTTKIGMLYNYLGESGISVDENDLRPSSRSNGHASSEMVADLESRLAERTRLHENAERELAQALRRKRDVEVQVTQLSSQLDTLRSTQTPGSNSDADARAQEAEEKLEMVEQAHAAKLKQLEDDYNIAVHYVKGTDKMMRRMREEVNKYKITNTALQDQLDAVRNGKAVDPRLLRSLNGRSTPSDDERSHLVDAQRQAQRLTGENKELRLRLENLEKELELLRSNLQASQQEADDRYAQVEELQMDIERLQQSLVIARGGPDETLMEKLHNENTALRRENDQLSHKIALLLEVDEPAFARRPMSGRMSTSSSENAIAFENLSSELDDWRRQLAGSMSSRRPISELEPPVAEQSRLPRS</sequence>
<dbReference type="SUPFAM" id="SSF117281">
    <property type="entry name" value="Kelch motif"/>
    <property type="match status" value="1"/>
</dbReference>
<evidence type="ECO:0000313" key="9">
    <source>
        <dbReference type="Proteomes" id="UP000467700"/>
    </source>
</evidence>
<dbReference type="Proteomes" id="UP000467700">
    <property type="component" value="Unassembled WGS sequence"/>
</dbReference>
<dbReference type="OrthoDB" id="45365at2759"/>
<dbReference type="GO" id="GO:0005737">
    <property type="term" value="C:cytoplasm"/>
    <property type="evidence" value="ECO:0007669"/>
    <property type="project" value="UniProtKB-SubCell"/>
</dbReference>
<gene>
    <name evidence="8" type="ORF">AAE3_LOCUS10318</name>
</gene>
<dbReference type="SMART" id="SM00612">
    <property type="entry name" value="Kelch"/>
    <property type="match status" value="4"/>
</dbReference>
<protein>
    <submittedName>
        <fullName evidence="8">Uncharacterized protein</fullName>
    </submittedName>
</protein>
<feature type="compositionally biased region" description="Acidic residues" evidence="7">
    <location>
        <begin position="569"/>
        <end position="578"/>
    </location>
</feature>
<dbReference type="Gene3D" id="2.120.10.80">
    <property type="entry name" value="Kelch-type beta propeller"/>
    <property type="match status" value="2"/>
</dbReference>
<feature type="region of interest" description="Disordered" evidence="7">
    <location>
        <begin position="476"/>
        <end position="617"/>
    </location>
</feature>
<evidence type="ECO:0000256" key="5">
    <source>
        <dbReference type="ARBA" id="ARBA00023054"/>
    </source>
</evidence>
<evidence type="ECO:0000256" key="6">
    <source>
        <dbReference type="SAM" id="Coils"/>
    </source>
</evidence>
<feature type="compositionally biased region" description="Pro residues" evidence="7">
    <location>
        <begin position="149"/>
        <end position="167"/>
    </location>
</feature>
<keyword evidence="3" id="KW-0963">Cytoplasm</keyword>
<proteinExistence type="predicted"/>